<dbReference type="AlphaFoldDB" id="A0A2B7ZQN2"/>
<evidence type="ECO:0000313" key="3">
    <source>
        <dbReference type="Proteomes" id="UP000226031"/>
    </source>
</evidence>
<keyword evidence="3" id="KW-1185">Reference proteome</keyword>
<dbReference type="Pfam" id="PF08737">
    <property type="entry name" value="Rgp1"/>
    <property type="match status" value="1"/>
</dbReference>
<dbReference type="Proteomes" id="UP000226031">
    <property type="component" value="Unassembled WGS sequence"/>
</dbReference>
<dbReference type="InterPro" id="IPR014848">
    <property type="entry name" value="Rgp1"/>
</dbReference>
<comment type="caution">
    <text evidence="2">The sequence shown here is derived from an EMBL/GenBank/DDBJ whole genome shotgun (WGS) entry which is preliminary data.</text>
</comment>
<accession>A0A2B7ZQN2</accession>
<feature type="compositionally biased region" description="Polar residues" evidence="1">
    <location>
        <begin position="12"/>
        <end position="24"/>
    </location>
</feature>
<sequence>MPKQRKLPTEAHQMSMTKESQATMAGTKRVKRKSSQRKSSTGGKRKSSNMRQWKLSNARQWKLSIEAPVNRLCTNEQAASDGPRVSLRGSLETTERVSPTIALRSSASITRATRTIHATCFETTLFATDAQKVKKVLPSLSSNDVKRFVADKKMVVDDIELVDRDLVIKARPEGRLI</sequence>
<proteinExistence type="predicted"/>
<dbReference type="STRING" id="73230.A0A2B7ZQN2"/>
<name>A0A2B7ZQN2_9EURO</name>
<evidence type="ECO:0000256" key="1">
    <source>
        <dbReference type="SAM" id="MobiDB-lite"/>
    </source>
</evidence>
<dbReference type="EMBL" id="PDND01000019">
    <property type="protein sequence ID" value="PGH35610.1"/>
    <property type="molecule type" value="Genomic_DNA"/>
</dbReference>
<organism evidence="2 3">
    <name type="scientific">[Emmonsia] crescens</name>
    <dbReference type="NCBI Taxonomy" id="73230"/>
    <lineage>
        <taxon>Eukaryota</taxon>
        <taxon>Fungi</taxon>
        <taxon>Dikarya</taxon>
        <taxon>Ascomycota</taxon>
        <taxon>Pezizomycotina</taxon>
        <taxon>Eurotiomycetes</taxon>
        <taxon>Eurotiomycetidae</taxon>
        <taxon>Onygenales</taxon>
        <taxon>Ajellomycetaceae</taxon>
        <taxon>Emergomyces</taxon>
    </lineage>
</organism>
<protein>
    <submittedName>
        <fullName evidence="2">Uncharacterized protein</fullName>
    </submittedName>
</protein>
<reference evidence="2 3" key="1">
    <citation type="submission" date="2017-10" db="EMBL/GenBank/DDBJ databases">
        <title>Comparative genomics in systemic dimorphic fungi from Ajellomycetaceae.</title>
        <authorList>
            <person name="Munoz J.F."/>
            <person name="Mcewen J.G."/>
            <person name="Clay O.K."/>
            <person name="Cuomo C.A."/>
        </authorList>
    </citation>
    <scope>NUCLEOTIDE SEQUENCE [LARGE SCALE GENOMIC DNA]</scope>
    <source>
        <strain evidence="2 3">UAMH4076</strain>
    </source>
</reference>
<feature type="region of interest" description="Disordered" evidence="1">
    <location>
        <begin position="1"/>
        <end position="53"/>
    </location>
</feature>
<evidence type="ECO:0000313" key="2">
    <source>
        <dbReference type="EMBL" id="PGH35610.1"/>
    </source>
</evidence>
<gene>
    <name evidence="2" type="ORF">GX50_01591</name>
</gene>
<dbReference type="VEuPathDB" id="FungiDB:EMCG_00178"/>